<protein>
    <submittedName>
        <fullName evidence="1">Uncharacterized protein</fullName>
    </submittedName>
</protein>
<dbReference type="GeneID" id="94424017"/>
<dbReference type="RefSeq" id="XP_067927216.1">
    <property type="nucleotide sequence ID" value="XM_068060806.1"/>
</dbReference>
<dbReference type="VEuPathDB" id="ToxoDB:CSUI_000572"/>
<proteinExistence type="predicted"/>
<dbReference type="AlphaFoldDB" id="A0A2C6L0F0"/>
<organism evidence="1 2">
    <name type="scientific">Cystoisospora suis</name>
    <dbReference type="NCBI Taxonomy" id="483139"/>
    <lineage>
        <taxon>Eukaryota</taxon>
        <taxon>Sar</taxon>
        <taxon>Alveolata</taxon>
        <taxon>Apicomplexa</taxon>
        <taxon>Conoidasida</taxon>
        <taxon>Coccidia</taxon>
        <taxon>Eucoccidiorida</taxon>
        <taxon>Eimeriorina</taxon>
        <taxon>Sarcocystidae</taxon>
        <taxon>Cystoisospora</taxon>
    </lineage>
</organism>
<evidence type="ECO:0000313" key="2">
    <source>
        <dbReference type="Proteomes" id="UP000221165"/>
    </source>
</evidence>
<keyword evidence="2" id="KW-1185">Reference proteome</keyword>
<evidence type="ECO:0000313" key="1">
    <source>
        <dbReference type="EMBL" id="PHJ25570.1"/>
    </source>
</evidence>
<reference evidence="1 2" key="1">
    <citation type="journal article" date="2017" name="Int. J. Parasitol.">
        <title>The genome of the protozoan parasite Cystoisospora suis and a reverse vaccinology approach to identify vaccine candidates.</title>
        <authorList>
            <person name="Palmieri N."/>
            <person name="Shrestha A."/>
            <person name="Ruttkowski B."/>
            <person name="Beck T."/>
            <person name="Vogl C."/>
            <person name="Tomley F."/>
            <person name="Blake D.P."/>
            <person name="Joachim A."/>
        </authorList>
    </citation>
    <scope>NUCLEOTIDE SEQUENCE [LARGE SCALE GENOMIC DNA]</scope>
    <source>
        <strain evidence="1 2">Wien I</strain>
    </source>
</reference>
<comment type="caution">
    <text evidence="1">The sequence shown here is derived from an EMBL/GenBank/DDBJ whole genome shotgun (WGS) entry which is preliminary data.</text>
</comment>
<sequence length="110" mass="12837">MCGQVKHGRRPSESWRSWRGLQTWQDSLRNVSFRREGLFSAEHGCERLRTNFFSRESVGSLPVRVVRSRATALRLRSVDALMGGSCHRSFCVYGVQSKQRAVPRWQWLLR</sequence>
<name>A0A2C6L0F0_9APIC</name>
<accession>A0A2C6L0F0</accession>
<gene>
    <name evidence="1" type="ORF">CSUI_000572</name>
</gene>
<dbReference type="Proteomes" id="UP000221165">
    <property type="component" value="Unassembled WGS sequence"/>
</dbReference>
<dbReference type="EMBL" id="MIGC01000218">
    <property type="protein sequence ID" value="PHJ25570.1"/>
    <property type="molecule type" value="Genomic_DNA"/>
</dbReference>